<dbReference type="Proteomes" id="UP000050794">
    <property type="component" value="Unassembled WGS sequence"/>
</dbReference>
<gene>
    <name evidence="1" type="ORF">TCNE_LOCUS19539</name>
</gene>
<dbReference type="EMBL" id="UYWY01027071">
    <property type="protein sequence ID" value="VDM50860.1"/>
    <property type="molecule type" value="Genomic_DNA"/>
</dbReference>
<organism evidence="2 3">
    <name type="scientific">Toxocara canis</name>
    <name type="common">Canine roundworm</name>
    <dbReference type="NCBI Taxonomy" id="6265"/>
    <lineage>
        <taxon>Eukaryota</taxon>
        <taxon>Metazoa</taxon>
        <taxon>Ecdysozoa</taxon>
        <taxon>Nematoda</taxon>
        <taxon>Chromadorea</taxon>
        <taxon>Rhabditida</taxon>
        <taxon>Spirurina</taxon>
        <taxon>Ascaridomorpha</taxon>
        <taxon>Ascaridoidea</taxon>
        <taxon>Toxocaridae</taxon>
        <taxon>Toxocara</taxon>
    </lineage>
</organism>
<evidence type="ECO:0000313" key="1">
    <source>
        <dbReference type="EMBL" id="VDM50860.1"/>
    </source>
</evidence>
<proteinExistence type="predicted"/>
<reference evidence="1 2" key="2">
    <citation type="submission" date="2018-11" db="EMBL/GenBank/DDBJ databases">
        <authorList>
            <consortium name="Pathogen Informatics"/>
        </authorList>
    </citation>
    <scope>NUCLEOTIDE SEQUENCE [LARGE SCALE GENOMIC DNA]</scope>
</reference>
<evidence type="ECO:0000313" key="2">
    <source>
        <dbReference type="Proteomes" id="UP000050794"/>
    </source>
</evidence>
<sequence length="95" mass="9950">MVLESTVAEVSATVVDIDVSVEVVSSDLMLLLACSTEESVLEEASVLVCVVGTNGKVNVSLVVDDGEGATTLGSYRDEKMPGKEICVVNLKNAQF</sequence>
<evidence type="ECO:0000313" key="3">
    <source>
        <dbReference type="WBParaSite" id="TCNE_0001954401-mRNA-1"/>
    </source>
</evidence>
<keyword evidence="2" id="KW-1185">Reference proteome</keyword>
<dbReference type="WBParaSite" id="TCNE_0001954401-mRNA-1">
    <property type="protein sequence ID" value="TCNE_0001954401-mRNA-1"/>
    <property type="gene ID" value="TCNE_0001954401"/>
</dbReference>
<protein>
    <submittedName>
        <fullName evidence="1 3">Uncharacterized protein</fullName>
    </submittedName>
</protein>
<accession>A0A183VFM0</accession>
<name>A0A183VFM0_TOXCA</name>
<dbReference type="AlphaFoldDB" id="A0A183VFM0"/>
<reference evidence="3" key="1">
    <citation type="submission" date="2016-06" db="UniProtKB">
        <authorList>
            <consortium name="WormBaseParasite"/>
        </authorList>
    </citation>
    <scope>IDENTIFICATION</scope>
</reference>